<gene>
    <name evidence="3" type="ORF">C1J00_01760</name>
</gene>
<dbReference type="Proteomes" id="UP000235943">
    <property type="component" value="Unassembled WGS sequence"/>
</dbReference>
<dbReference type="PROSITE" id="PS50075">
    <property type="entry name" value="CARRIER"/>
    <property type="match status" value="1"/>
</dbReference>
<dbReference type="EMBL" id="POUC01000006">
    <property type="protein sequence ID" value="PNG23828.1"/>
    <property type="molecule type" value="Genomic_DNA"/>
</dbReference>
<evidence type="ECO:0000313" key="3">
    <source>
        <dbReference type="EMBL" id="PNG23828.1"/>
    </source>
</evidence>
<sequence>MDRDRSALVAVTITSARHPDNGGTPAPKTPDRTALPLASQTARVREPAGDVVEFMIRAWSKLLGCSDLTEHSDFFARGGDSLLITRLMRYIAMEFGVTTSLRDMSRRNLGDQVALVHSLLPGDITDRDTSSRGGSPRHLRRRSI</sequence>
<dbReference type="SUPFAM" id="SSF47336">
    <property type="entry name" value="ACP-like"/>
    <property type="match status" value="1"/>
</dbReference>
<protein>
    <recommendedName>
        <fullName evidence="2">Carrier domain-containing protein</fullName>
    </recommendedName>
</protein>
<dbReference type="OrthoDB" id="2085352at2"/>
<evidence type="ECO:0000256" key="1">
    <source>
        <dbReference type="SAM" id="MobiDB-lite"/>
    </source>
</evidence>
<dbReference type="InterPro" id="IPR036736">
    <property type="entry name" value="ACP-like_sf"/>
</dbReference>
<dbReference type="Pfam" id="PF00550">
    <property type="entry name" value="PP-binding"/>
    <property type="match status" value="1"/>
</dbReference>
<proteinExistence type="predicted"/>
<comment type="caution">
    <text evidence="3">The sequence shown here is derived from an EMBL/GenBank/DDBJ whole genome shotgun (WGS) entry which is preliminary data.</text>
</comment>
<dbReference type="InterPro" id="IPR009081">
    <property type="entry name" value="PP-bd_ACP"/>
</dbReference>
<feature type="region of interest" description="Disordered" evidence="1">
    <location>
        <begin position="125"/>
        <end position="144"/>
    </location>
</feature>
<feature type="domain" description="Carrier" evidence="2">
    <location>
        <begin position="46"/>
        <end position="123"/>
    </location>
</feature>
<reference evidence="3 4" key="1">
    <citation type="submission" date="2018-01" db="EMBL/GenBank/DDBJ databases">
        <title>Draft genome sequence of Streptomyces sp. 13K301.</title>
        <authorList>
            <person name="Sahin N."/>
            <person name="Saygin H."/>
            <person name="Ay H."/>
        </authorList>
    </citation>
    <scope>NUCLEOTIDE SEQUENCE [LARGE SCALE GENOMIC DNA]</scope>
    <source>
        <strain evidence="3 4">13K301</strain>
    </source>
</reference>
<keyword evidence="4" id="KW-1185">Reference proteome</keyword>
<organism evidence="3 4">
    <name type="scientific">Streptomyces cahuitamycinicus</name>
    <dbReference type="NCBI Taxonomy" id="2070367"/>
    <lineage>
        <taxon>Bacteria</taxon>
        <taxon>Bacillati</taxon>
        <taxon>Actinomycetota</taxon>
        <taxon>Actinomycetes</taxon>
        <taxon>Kitasatosporales</taxon>
        <taxon>Streptomycetaceae</taxon>
        <taxon>Streptomyces</taxon>
    </lineage>
</organism>
<accession>A0A2N8TXU5</accession>
<evidence type="ECO:0000313" key="4">
    <source>
        <dbReference type="Proteomes" id="UP000235943"/>
    </source>
</evidence>
<dbReference type="Gene3D" id="1.10.1200.10">
    <property type="entry name" value="ACP-like"/>
    <property type="match status" value="1"/>
</dbReference>
<name>A0A2N8TXU5_9ACTN</name>
<feature type="compositionally biased region" description="Basic residues" evidence="1">
    <location>
        <begin position="135"/>
        <end position="144"/>
    </location>
</feature>
<dbReference type="AlphaFoldDB" id="A0A2N8TXU5"/>
<evidence type="ECO:0000259" key="2">
    <source>
        <dbReference type="PROSITE" id="PS50075"/>
    </source>
</evidence>
<dbReference type="RefSeq" id="WP_102907244.1">
    <property type="nucleotide sequence ID" value="NZ_POUC01000006.1"/>
</dbReference>